<dbReference type="Pfam" id="PF03140">
    <property type="entry name" value="DUF247"/>
    <property type="match status" value="1"/>
</dbReference>
<feature type="transmembrane region" description="Helical" evidence="2">
    <location>
        <begin position="522"/>
        <end position="544"/>
    </location>
</feature>
<evidence type="ECO:0000256" key="2">
    <source>
        <dbReference type="SAM" id="Phobius"/>
    </source>
</evidence>
<keyword evidence="2" id="KW-0472">Membrane</keyword>
<dbReference type="AlphaFoldDB" id="A0AAV3RFY8"/>
<dbReference type="InterPro" id="IPR004158">
    <property type="entry name" value="DUF247_pln"/>
</dbReference>
<evidence type="ECO:0000313" key="4">
    <source>
        <dbReference type="Proteomes" id="UP001454036"/>
    </source>
</evidence>
<reference evidence="3 4" key="1">
    <citation type="submission" date="2024-01" db="EMBL/GenBank/DDBJ databases">
        <title>The complete chloroplast genome sequence of Lithospermum erythrorhizon: insights into the phylogenetic relationship among Boraginaceae species and the maternal lineages of purple gromwells.</title>
        <authorList>
            <person name="Okada T."/>
            <person name="Watanabe K."/>
        </authorList>
    </citation>
    <scope>NUCLEOTIDE SEQUENCE [LARGE SCALE GENOMIC DNA]</scope>
</reference>
<dbReference type="Proteomes" id="UP001454036">
    <property type="component" value="Unassembled WGS sequence"/>
</dbReference>
<dbReference type="PANTHER" id="PTHR31170">
    <property type="entry name" value="BNAC04G53230D PROTEIN"/>
    <property type="match status" value="1"/>
</dbReference>
<comment type="caution">
    <text evidence="3">The sequence shown here is derived from an EMBL/GenBank/DDBJ whole genome shotgun (WGS) entry which is preliminary data.</text>
</comment>
<feature type="compositionally biased region" description="Basic and acidic residues" evidence="1">
    <location>
        <begin position="263"/>
        <end position="275"/>
    </location>
</feature>
<name>A0AAV3RFY8_LITER</name>
<feature type="region of interest" description="Disordered" evidence="1">
    <location>
        <begin position="259"/>
        <end position="287"/>
    </location>
</feature>
<proteinExistence type="predicted"/>
<evidence type="ECO:0000313" key="3">
    <source>
        <dbReference type="EMBL" id="GAA0175312.1"/>
    </source>
</evidence>
<sequence length="565" mass="65745">MKKTWSMQSNNPLFNETQWVITIRETLENEHEEFDQTPVSIYTVPKALMASDPESYLPQHVPIGPYHCFRQEMHEMERYKLAATRRMRQVHLSNNIRIEDVVQKMNDEFESRIRACYHKYLTVSGEVLAWIMVVDSCFLLEFLHICVSSPPKDGRTLNEPSNTLVRDIVRGKLEKNTITRDIMKLENQIPLFVLRKMLEIKFGSVEVADDELYMMLTTFLEQLSPFRDIGKLPENQAITSTHMLGFLYRLALPRPKFRPGKGMIREESKESRRNDVEEDEENQGSKNPGYFRMVLVESWKVVKRLNHGPVKAVKKIVTSRGVVFITKLPWTIMSSIPGLKFLEEPVRSAFESDDEAKLGGEDEDGDNTPLVEEIEIPSVRQLSEAYVNFAPVHQGGISAIKFDVSTRTFYLPVVYLDENSDAIMRNLVAYEQCHATGPVIFTRFTELMNGIIDTEEDARILRENGIIVNRMKTDEDVVKLWNGMRRSLRLTKWKMLDKMIEDVNNYYNQRWKVKLKNFMKKYVFGSWQFLTFLACVVLLLLMGLQAFCSVYNCHRFFPISNDPEQ</sequence>
<dbReference type="EMBL" id="BAABME010009522">
    <property type="protein sequence ID" value="GAA0175312.1"/>
    <property type="molecule type" value="Genomic_DNA"/>
</dbReference>
<organism evidence="3 4">
    <name type="scientific">Lithospermum erythrorhizon</name>
    <name type="common">Purple gromwell</name>
    <name type="synonym">Lithospermum officinale var. erythrorhizon</name>
    <dbReference type="NCBI Taxonomy" id="34254"/>
    <lineage>
        <taxon>Eukaryota</taxon>
        <taxon>Viridiplantae</taxon>
        <taxon>Streptophyta</taxon>
        <taxon>Embryophyta</taxon>
        <taxon>Tracheophyta</taxon>
        <taxon>Spermatophyta</taxon>
        <taxon>Magnoliopsida</taxon>
        <taxon>eudicotyledons</taxon>
        <taxon>Gunneridae</taxon>
        <taxon>Pentapetalae</taxon>
        <taxon>asterids</taxon>
        <taxon>lamiids</taxon>
        <taxon>Boraginales</taxon>
        <taxon>Boraginaceae</taxon>
        <taxon>Boraginoideae</taxon>
        <taxon>Lithospermeae</taxon>
        <taxon>Lithospermum</taxon>
    </lineage>
</organism>
<keyword evidence="2" id="KW-0812">Transmembrane</keyword>
<protein>
    <submittedName>
        <fullName evidence="3">Uncharacterized protein</fullName>
    </submittedName>
</protein>
<accession>A0AAV3RFY8</accession>
<gene>
    <name evidence="3" type="ORF">LIER_28504</name>
</gene>
<evidence type="ECO:0000256" key="1">
    <source>
        <dbReference type="SAM" id="MobiDB-lite"/>
    </source>
</evidence>
<keyword evidence="2" id="KW-1133">Transmembrane helix</keyword>
<dbReference type="PANTHER" id="PTHR31170:SF25">
    <property type="entry name" value="BNAA09G04570D PROTEIN"/>
    <property type="match status" value="1"/>
</dbReference>
<keyword evidence="4" id="KW-1185">Reference proteome</keyword>